<gene>
    <name evidence="2" type="ORF">GGP82_002295</name>
</gene>
<reference evidence="2" key="1">
    <citation type="submission" date="2022-08" db="EMBL/GenBank/DDBJ databases">
        <title>Genomic Encyclopedia of Type Strains, Phase V (KMG-V): Genome sequencing to study the core and pangenomes of soil and plant-associated prokaryotes.</title>
        <authorList>
            <person name="Whitman W."/>
        </authorList>
    </citation>
    <scope>NUCLEOTIDE SEQUENCE</scope>
    <source>
        <strain evidence="2">SP2016B</strain>
    </source>
</reference>
<name>A0A9X2RGF7_9BACT</name>
<evidence type="ECO:0000313" key="3">
    <source>
        <dbReference type="Proteomes" id="UP001155034"/>
    </source>
</evidence>
<protein>
    <submittedName>
        <fullName evidence="2">Uncharacterized protein</fullName>
    </submittedName>
</protein>
<feature type="compositionally biased region" description="Basic residues" evidence="1">
    <location>
        <begin position="29"/>
        <end position="42"/>
    </location>
</feature>
<accession>A0A9X2RGF7</accession>
<organism evidence="2 3">
    <name type="scientific">Salinibacter ruber</name>
    <dbReference type="NCBI Taxonomy" id="146919"/>
    <lineage>
        <taxon>Bacteria</taxon>
        <taxon>Pseudomonadati</taxon>
        <taxon>Rhodothermota</taxon>
        <taxon>Rhodothermia</taxon>
        <taxon>Rhodothermales</taxon>
        <taxon>Salinibacteraceae</taxon>
        <taxon>Salinibacter</taxon>
    </lineage>
</organism>
<evidence type="ECO:0000256" key="1">
    <source>
        <dbReference type="SAM" id="MobiDB-lite"/>
    </source>
</evidence>
<evidence type="ECO:0000313" key="2">
    <source>
        <dbReference type="EMBL" id="MCS3865733.1"/>
    </source>
</evidence>
<dbReference type="EMBL" id="JANTYZ010000006">
    <property type="protein sequence ID" value="MCS3865733.1"/>
    <property type="molecule type" value="Genomic_DNA"/>
</dbReference>
<feature type="region of interest" description="Disordered" evidence="1">
    <location>
        <begin position="17"/>
        <end position="50"/>
    </location>
</feature>
<proteinExistence type="predicted"/>
<dbReference type="AlphaFoldDB" id="A0A9X2RGF7"/>
<comment type="caution">
    <text evidence="2">The sequence shown here is derived from an EMBL/GenBank/DDBJ whole genome shotgun (WGS) entry which is preliminary data.</text>
</comment>
<sequence>MNKQKTLFFSPFRRVHRSRRRTRLDGLRTRKKRRAKQTRKALQRAGRPER</sequence>
<dbReference type="Proteomes" id="UP001155034">
    <property type="component" value="Unassembled WGS sequence"/>
</dbReference>